<dbReference type="GO" id="GO:0004168">
    <property type="term" value="F:dolichol kinase activity"/>
    <property type="evidence" value="ECO:0007669"/>
    <property type="project" value="UniProtKB-EC"/>
</dbReference>
<keyword evidence="5 10" id="KW-0812">Transmembrane</keyword>
<evidence type="ECO:0000256" key="9">
    <source>
        <dbReference type="ARBA" id="ARBA00023136"/>
    </source>
</evidence>
<feature type="transmembrane region" description="Helical" evidence="10">
    <location>
        <begin position="25"/>
        <end position="42"/>
    </location>
</feature>
<feature type="transmembrane region" description="Helical" evidence="10">
    <location>
        <begin position="177"/>
        <end position="196"/>
    </location>
</feature>
<dbReference type="PANTHER" id="PTHR13205:SF15">
    <property type="entry name" value="DOLICHOL KINASE"/>
    <property type="match status" value="1"/>
</dbReference>
<dbReference type="PANTHER" id="PTHR13205">
    <property type="entry name" value="TRANSMEMBRANE PROTEIN 15-RELATED"/>
    <property type="match status" value="1"/>
</dbReference>
<evidence type="ECO:0000256" key="2">
    <source>
        <dbReference type="ARBA" id="ARBA00010794"/>
    </source>
</evidence>
<keyword evidence="6 12" id="KW-0418">Kinase</keyword>
<feature type="transmembrane region" description="Helical" evidence="10">
    <location>
        <begin position="203"/>
        <end position="224"/>
    </location>
</feature>
<feature type="transmembrane region" description="Helical" evidence="10">
    <location>
        <begin position="105"/>
        <end position="127"/>
    </location>
</feature>
<protein>
    <recommendedName>
        <fullName evidence="3">dolichol kinase</fullName>
        <ecNumber evidence="3">2.7.1.108</ecNumber>
    </recommendedName>
</protein>
<evidence type="ECO:0000256" key="10">
    <source>
        <dbReference type="SAM" id="Phobius"/>
    </source>
</evidence>
<feature type="transmembrane region" description="Helical" evidence="10">
    <location>
        <begin position="139"/>
        <end position="157"/>
    </location>
</feature>
<proteinExistence type="inferred from homology"/>
<dbReference type="InParanoid" id="A0A6J2Y7K4"/>
<feature type="transmembrane region" description="Helical" evidence="10">
    <location>
        <begin position="296"/>
        <end position="314"/>
    </location>
</feature>
<dbReference type="OrthoDB" id="377083at2759"/>
<reference evidence="12" key="1">
    <citation type="submission" date="2025-08" db="UniProtKB">
        <authorList>
            <consortium name="RefSeq"/>
        </authorList>
    </citation>
    <scope>IDENTIFICATION</scope>
    <source>
        <tissue evidence="12">Gonads</tissue>
    </source>
</reference>
<dbReference type="FunCoup" id="A0A6J2Y7K4">
    <property type="interactions" value="808"/>
</dbReference>
<dbReference type="EC" id="2.7.1.108" evidence="3"/>
<feature type="transmembrane region" description="Helical" evidence="10">
    <location>
        <begin position="341"/>
        <end position="360"/>
    </location>
</feature>
<feature type="transmembrane region" description="Helical" evidence="10">
    <location>
        <begin position="414"/>
        <end position="436"/>
    </location>
</feature>
<feature type="transmembrane region" description="Helical" evidence="10">
    <location>
        <begin position="81"/>
        <end position="99"/>
    </location>
</feature>
<evidence type="ECO:0000256" key="4">
    <source>
        <dbReference type="ARBA" id="ARBA00022679"/>
    </source>
</evidence>
<comment type="similarity">
    <text evidence="2">Belongs to the polyprenol kinase family.</text>
</comment>
<comment type="subcellular location">
    <subcellularLocation>
        <location evidence="1">Endoplasmic reticulum membrane</location>
        <topology evidence="1">Multi-pass membrane protein</topology>
    </subcellularLocation>
</comment>
<keyword evidence="7" id="KW-0256">Endoplasmic reticulum</keyword>
<dbReference type="KEGG" id="soy:115884600"/>
<organism evidence="11 12">
    <name type="scientific">Sitophilus oryzae</name>
    <name type="common">Rice weevil</name>
    <name type="synonym">Curculio oryzae</name>
    <dbReference type="NCBI Taxonomy" id="7048"/>
    <lineage>
        <taxon>Eukaryota</taxon>
        <taxon>Metazoa</taxon>
        <taxon>Ecdysozoa</taxon>
        <taxon>Arthropoda</taxon>
        <taxon>Hexapoda</taxon>
        <taxon>Insecta</taxon>
        <taxon>Pterygota</taxon>
        <taxon>Neoptera</taxon>
        <taxon>Endopterygota</taxon>
        <taxon>Coleoptera</taxon>
        <taxon>Polyphaga</taxon>
        <taxon>Cucujiformia</taxon>
        <taxon>Curculionidae</taxon>
        <taxon>Dryophthorinae</taxon>
        <taxon>Sitophilus</taxon>
    </lineage>
</organism>
<evidence type="ECO:0000256" key="5">
    <source>
        <dbReference type="ARBA" id="ARBA00022692"/>
    </source>
</evidence>
<feature type="transmembrane region" description="Helical" evidence="10">
    <location>
        <begin position="372"/>
        <end position="394"/>
    </location>
</feature>
<keyword evidence="9 10" id="KW-0472">Membrane</keyword>
<evidence type="ECO:0000256" key="1">
    <source>
        <dbReference type="ARBA" id="ARBA00004477"/>
    </source>
</evidence>
<dbReference type="GO" id="GO:0005789">
    <property type="term" value="C:endoplasmic reticulum membrane"/>
    <property type="evidence" value="ECO:0007669"/>
    <property type="project" value="UniProtKB-SubCell"/>
</dbReference>
<feature type="transmembrane region" description="Helical" evidence="10">
    <location>
        <begin position="54"/>
        <end position="74"/>
    </location>
</feature>
<evidence type="ECO:0000256" key="8">
    <source>
        <dbReference type="ARBA" id="ARBA00022989"/>
    </source>
</evidence>
<gene>
    <name evidence="12" type="primary">LOC115884600</name>
</gene>
<evidence type="ECO:0000313" key="12">
    <source>
        <dbReference type="RefSeq" id="XP_030759089.1"/>
    </source>
</evidence>
<dbReference type="Proteomes" id="UP000504635">
    <property type="component" value="Unplaced"/>
</dbReference>
<accession>A0A6J2Y7K4</accession>
<evidence type="ECO:0000256" key="3">
    <source>
        <dbReference type="ARBA" id="ARBA00012132"/>
    </source>
</evidence>
<dbReference type="GeneID" id="115884600"/>
<evidence type="ECO:0000256" key="7">
    <source>
        <dbReference type="ARBA" id="ARBA00022824"/>
    </source>
</evidence>
<dbReference type="AlphaFoldDB" id="A0A6J2Y7K4"/>
<keyword evidence="11" id="KW-1185">Reference proteome</keyword>
<keyword evidence="8 10" id="KW-1133">Transmembrane helix</keyword>
<dbReference type="RefSeq" id="XP_030759089.1">
    <property type="nucleotide sequence ID" value="XM_030903229.1"/>
</dbReference>
<dbReference type="GO" id="GO:0043048">
    <property type="term" value="P:dolichyl monophosphate biosynthetic process"/>
    <property type="evidence" value="ECO:0007669"/>
    <property type="project" value="TreeGrafter"/>
</dbReference>
<dbReference type="InterPro" id="IPR032974">
    <property type="entry name" value="Polypren_kinase"/>
</dbReference>
<keyword evidence="4" id="KW-0808">Transferase</keyword>
<feature type="transmembrane region" description="Helical" evidence="10">
    <location>
        <begin position="272"/>
        <end position="290"/>
    </location>
</feature>
<sequence>MTMAKETIPDFIVKNNFFVRPSSRNGLWVFFLLPISIIISLMKHPVILTPHYKFATLVSFTLICNSLYIISRYIKNQKLKIIHICPLTISVLTGTLFNICLHKGWIFSLANGFLITLGFLHMYRFLLNKLKYSFTLGEAGLVAQTIILFVNSLFYNIFHMLSIQERKYRSKMQTCTLIIQVGLLGLMLLSYIVYMFNIKGPKTFYLTAFITITLSVIVPLHLIMDQSPLIWIFEQVLSDILLLKLFIYWSFCIAVAVLAVRNQIFYAKKASTSVRKIFHIISVLVYIPGLYYRCSFFYLSTGVVLGIFFALEILRIQSIPPLGSQLQEGYIVFNDEKDSGLLALTPIYLLTGISLPIWIHPAPCDVTDSAQFTLLPVLSGLLSIGIGDTSASYIGSNFGRLKWKGTSKTIEGTLAYIFSQMGFIYLLHFIGCLAMLDNEQIVRISLAVLVTAIVEAKTSQIDNLVLPFIMYIFLV</sequence>
<name>A0A6J2Y7K4_SITOR</name>
<evidence type="ECO:0000313" key="11">
    <source>
        <dbReference type="Proteomes" id="UP000504635"/>
    </source>
</evidence>
<feature type="transmembrane region" description="Helical" evidence="10">
    <location>
        <begin position="236"/>
        <end position="260"/>
    </location>
</feature>
<evidence type="ECO:0000256" key="6">
    <source>
        <dbReference type="ARBA" id="ARBA00022777"/>
    </source>
</evidence>